<dbReference type="InterPro" id="IPR012677">
    <property type="entry name" value="Nucleotide-bd_a/b_plait_sf"/>
</dbReference>
<protein>
    <recommendedName>
        <fullName evidence="3">RRM domain-containing protein</fullName>
    </recommendedName>
</protein>
<name>A0A1Y2AXK6_9TREE</name>
<dbReference type="GO" id="GO:0003676">
    <property type="term" value="F:nucleic acid binding"/>
    <property type="evidence" value="ECO:0007669"/>
    <property type="project" value="InterPro"/>
</dbReference>
<proteinExistence type="predicted"/>
<dbReference type="AlphaFoldDB" id="A0A1Y2AXK6"/>
<dbReference type="SUPFAM" id="SSF54928">
    <property type="entry name" value="RNA-binding domain, RBD"/>
    <property type="match status" value="1"/>
</dbReference>
<evidence type="ECO:0008006" key="3">
    <source>
        <dbReference type="Google" id="ProtNLM"/>
    </source>
</evidence>
<dbReference type="GO" id="GO:0006397">
    <property type="term" value="P:mRNA processing"/>
    <property type="evidence" value="ECO:0007669"/>
    <property type="project" value="UniProtKB-KW"/>
</dbReference>
<sequence>MPDIPLNMKIDFQDAMIRLVNPKTGEDVLEETLDKTSFSQARPSFFSGEDEQQKGKKGPTMVLIVDLHWFTTANDLISEAREAGVTVEYADIVFAEHKVNGKTKGSVTITCRSHEMAERLVSWFSQHLFQGKKMHASFFDPDAVPYVPRVPPPSPQQGRPLIGTQALLAHGPTNAHGGINFNRVRPTYRTNHQTLGIGRPTSAPPRAPYMKARRDFATAQTDFQPGQFADPFSTEGLRPNGWTSLRLAS</sequence>
<reference evidence="1 2" key="1">
    <citation type="submission" date="2016-07" db="EMBL/GenBank/DDBJ databases">
        <title>Pervasive Adenine N6-methylation of Active Genes in Fungi.</title>
        <authorList>
            <consortium name="DOE Joint Genome Institute"/>
            <person name="Mondo S.J."/>
            <person name="Dannebaum R.O."/>
            <person name="Kuo R.C."/>
            <person name="Labutti K."/>
            <person name="Haridas S."/>
            <person name="Kuo A."/>
            <person name="Salamov A."/>
            <person name="Ahrendt S.R."/>
            <person name="Lipzen A."/>
            <person name="Sullivan W."/>
            <person name="Andreopoulos W.B."/>
            <person name="Clum A."/>
            <person name="Lindquist E."/>
            <person name="Daum C."/>
            <person name="Ramamoorthy G.K."/>
            <person name="Gryganskyi A."/>
            <person name="Culley D."/>
            <person name="Magnuson J.K."/>
            <person name="James T.Y."/>
            <person name="O'Malley M.A."/>
            <person name="Stajich J.E."/>
            <person name="Spatafora J.W."/>
            <person name="Visel A."/>
            <person name="Grigoriev I.V."/>
        </authorList>
    </citation>
    <scope>NUCLEOTIDE SEQUENCE [LARGE SCALE GENOMIC DNA]</scope>
    <source>
        <strain evidence="1 2">68-887.2</strain>
    </source>
</reference>
<dbReference type="OrthoDB" id="10065185at2759"/>
<dbReference type="Gene3D" id="3.30.70.330">
    <property type="match status" value="1"/>
</dbReference>
<dbReference type="GO" id="GO:0005634">
    <property type="term" value="C:nucleus"/>
    <property type="evidence" value="ECO:0007669"/>
    <property type="project" value="UniProtKB-SubCell"/>
</dbReference>
<dbReference type="InParanoid" id="A0A1Y2AXK6"/>
<dbReference type="EMBL" id="MCFC01000040">
    <property type="protein sequence ID" value="ORY27184.1"/>
    <property type="molecule type" value="Genomic_DNA"/>
</dbReference>
<accession>A0A1Y2AXK6</accession>
<dbReference type="Proteomes" id="UP000193986">
    <property type="component" value="Unassembled WGS sequence"/>
</dbReference>
<keyword evidence="2" id="KW-1185">Reference proteome</keyword>
<dbReference type="InterPro" id="IPR035979">
    <property type="entry name" value="RBD_domain_sf"/>
</dbReference>
<dbReference type="PANTHER" id="PTHR23204">
    <property type="entry name" value="CLEAVAGE AND POLYADENYLATION SPECIFIC FACTOR"/>
    <property type="match status" value="1"/>
</dbReference>
<evidence type="ECO:0000313" key="1">
    <source>
        <dbReference type="EMBL" id="ORY27184.1"/>
    </source>
</evidence>
<comment type="caution">
    <text evidence="1">The sequence shown here is derived from an EMBL/GenBank/DDBJ whole genome shotgun (WGS) entry which is preliminary data.</text>
</comment>
<organism evidence="1 2">
    <name type="scientific">Naematelia encephala</name>
    <dbReference type="NCBI Taxonomy" id="71784"/>
    <lineage>
        <taxon>Eukaryota</taxon>
        <taxon>Fungi</taxon>
        <taxon>Dikarya</taxon>
        <taxon>Basidiomycota</taxon>
        <taxon>Agaricomycotina</taxon>
        <taxon>Tremellomycetes</taxon>
        <taxon>Tremellales</taxon>
        <taxon>Naemateliaceae</taxon>
        <taxon>Naematelia</taxon>
    </lineage>
</organism>
<gene>
    <name evidence="1" type="ORF">BCR39DRAFT_239363</name>
</gene>
<dbReference type="STRING" id="71784.A0A1Y2AXK6"/>
<evidence type="ECO:0000313" key="2">
    <source>
        <dbReference type="Proteomes" id="UP000193986"/>
    </source>
</evidence>
<dbReference type="InterPro" id="IPR034772">
    <property type="entry name" value="CPSF6/7"/>
</dbReference>